<dbReference type="SMART" id="SM00327">
    <property type="entry name" value="VWA"/>
    <property type="match status" value="1"/>
</dbReference>
<keyword evidence="1" id="KW-0812">Transmembrane</keyword>
<dbReference type="AlphaFoldDB" id="A0A7J7IYG0"/>
<keyword evidence="1" id="KW-1133">Transmembrane helix</keyword>
<dbReference type="OrthoDB" id="10021899at2759"/>
<dbReference type="Proteomes" id="UP000593567">
    <property type="component" value="Unassembled WGS sequence"/>
</dbReference>
<dbReference type="CDD" id="cd00198">
    <property type="entry name" value="vWFA"/>
    <property type="match status" value="1"/>
</dbReference>
<feature type="transmembrane region" description="Helical" evidence="1">
    <location>
        <begin position="856"/>
        <end position="877"/>
    </location>
</feature>
<evidence type="ECO:0000259" key="2">
    <source>
        <dbReference type="PROSITE" id="PS50234"/>
    </source>
</evidence>
<dbReference type="Gene3D" id="3.40.50.410">
    <property type="entry name" value="von Willebrand factor, type A domain"/>
    <property type="match status" value="1"/>
</dbReference>
<keyword evidence="4" id="KW-1185">Reference proteome</keyword>
<evidence type="ECO:0000256" key="1">
    <source>
        <dbReference type="SAM" id="Phobius"/>
    </source>
</evidence>
<evidence type="ECO:0000313" key="3">
    <source>
        <dbReference type="EMBL" id="KAF6018586.1"/>
    </source>
</evidence>
<comment type="caution">
    <text evidence="3">The sequence shown here is derived from an EMBL/GenBank/DDBJ whole genome shotgun (WGS) entry which is preliminary data.</text>
</comment>
<dbReference type="InterPro" id="IPR051266">
    <property type="entry name" value="CLCR"/>
</dbReference>
<accession>A0A7J7IYG0</accession>
<dbReference type="InterPro" id="IPR036465">
    <property type="entry name" value="vWFA_dom_sf"/>
</dbReference>
<reference evidence="3" key="1">
    <citation type="submission" date="2020-06" db="EMBL/GenBank/DDBJ databases">
        <title>Draft genome of Bugula neritina, a colonial animal packing powerful symbionts and potential medicines.</title>
        <authorList>
            <person name="Rayko M."/>
        </authorList>
    </citation>
    <scope>NUCLEOTIDE SEQUENCE [LARGE SCALE GENOMIC DNA]</scope>
    <source>
        <strain evidence="3">Kwan_BN1</strain>
    </source>
</reference>
<gene>
    <name evidence="3" type="ORF">EB796_023075</name>
</gene>
<sequence length="895" mass="97407">MQRGSATLFQATGFRAYFKNVTILVPTSWNVTGAKAATTESFDKANIRIDNPSSNYGDNPWVRQTAGCGVPGDFMHVTPRFILDKKYSTKNWGPSEKVLVHEWGHLRWGLFDEYPIGDEITEHFYQSPTTNKIEPSRCNINVQGRMLHQRTNAPCKMDPVTSLPEPDCRYYPDGRQTKASSSFMYTQFLPSVTTFCDDDEFGIDSVHNYEAPSQHNRLCAGKSAWGVMRDHVDFKGQNPAADGKAINTSVTFNVVQRQESRVVLVIDVSGSMGNNNYYIKVNAAARRYLLYTAPDGASVGLVKYSSTATILTTSLRKINSSADRKDLAKLVPLERQGATAIGRGLLAAKKLLEENNNQTQGSRVVLLTDGVETTNPKVAIVKPQLLAAGINIDTVLLSNNADPVLISLAASTGGLSFFASGENLSTSLDDAFTTSERVRISDPRKIPITIESRAVAVEEESEEFYDVIIDKSLGFNTTFTFSWIIGSQLNISLTESDGKVNTAVLENENKAAAFRCSGECSTGKWKVRIQNPTNTTVNVIYQVESTARVVNTPTQDSSSNTNSDDEDMLPITVRTLIVNEEPDFNTTDAEPVSVFATVNRGYSPVIGAKVVATIEYPGSYSKSELEMRDDGAGADIVKGDGTYSAYIMNSQTKGLHTISVKVLSTSDTNVKKVTVYSSAGAISEPGEPINSQAVKLIPTDKFQRFSLAGLIDVKSVAPPNKDFHAPSRILDLEVTEASYDGSRVTLEWTAVGDDLDSGTASYYELWKADSHKVFYKAKENATKVEDADIISGSLSSPSPAYTREKLVLNIQDRDDISVYAIIAKDDAGNAGQLSNIVSVKLVYVPPTEQNSFNTGLIVGVVLGSVGAVIIIVTLIYCACKGVGCFKSVGKKNYQV</sequence>
<dbReference type="PANTHER" id="PTHR10579">
    <property type="entry name" value="CALCIUM-ACTIVATED CHLORIDE CHANNEL REGULATOR"/>
    <property type="match status" value="1"/>
</dbReference>
<dbReference type="PROSITE" id="PS50234">
    <property type="entry name" value="VWFA"/>
    <property type="match status" value="1"/>
</dbReference>
<keyword evidence="1" id="KW-0472">Membrane</keyword>
<evidence type="ECO:0000313" key="4">
    <source>
        <dbReference type="Proteomes" id="UP000593567"/>
    </source>
</evidence>
<dbReference type="EMBL" id="VXIV02003292">
    <property type="protein sequence ID" value="KAF6018586.1"/>
    <property type="molecule type" value="Genomic_DNA"/>
</dbReference>
<feature type="domain" description="VWFA" evidence="2">
    <location>
        <begin position="261"/>
        <end position="438"/>
    </location>
</feature>
<dbReference type="Pfam" id="PF13519">
    <property type="entry name" value="VWA_2"/>
    <property type="match status" value="1"/>
</dbReference>
<protein>
    <recommendedName>
        <fullName evidence="2">VWFA domain-containing protein</fullName>
    </recommendedName>
</protein>
<dbReference type="InterPro" id="IPR002035">
    <property type="entry name" value="VWF_A"/>
</dbReference>
<dbReference type="Pfam" id="PF08434">
    <property type="entry name" value="CLCA"/>
    <property type="match status" value="1"/>
</dbReference>
<dbReference type="NCBIfam" id="NF041940">
    <property type="entry name" value="choice_anch_X"/>
    <property type="match status" value="1"/>
</dbReference>
<dbReference type="SUPFAM" id="SSF53300">
    <property type="entry name" value="vWA-like"/>
    <property type="match status" value="1"/>
</dbReference>
<dbReference type="PANTHER" id="PTHR10579:SF177">
    <property type="entry name" value="CALCIUM-ACTIVATED CHLORIDE CHANNEL REGULATOR 4-LIKE PROTEIN"/>
    <property type="match status" value="1"/>
</dbReference>
<organism evidence="3 4">
    <name type="scientific">Bugula neritina</name>
    <name type="common">Brown bryozoan</name>
    <name type="synonym">Sertularia neritina</name>
    <dbReference type="NCBI Taxonomy" id="10212"/>
    <lineage>
        <taxon>Eukaryota</taxon>
        <taxon>Metazoa</taxon>
        <taxon>Spiralia</taxon>
        <taxon>Lophotrochozoa</taxon>
        <taxon>Bryozoa</taxon>
        <taxon>Gymnolaemata</taxon>
        <taxon>Cheilostomatida</taxon>
        <taxon>Flustrina</taxon>
        <taxon>Buguloidea</taxon>
        <taxon>Bugulidae</taxon>
        <taxon>Bugula</taxon>
    </lineage>
</organism>
<dbReference type="InterPro" id="IPR013642">
    <property type="entry name" value="CLCA_N"/>
</dbReference>
<name>A0A7J7IYG0_BUGNE</name>
<proteinExistence type="predicted"/>